<feature type="domain" description="NlpC/P60" evidence="5">
    <location>
        <begin position="157"/>
        <end position="281"/>
    </location>
</feature>
<keyword evidence="3 6" id="KW-0378">Hydrolase</keyword>
<evidence type="ECO:0000256" key="1">
    <source>
        <dbReference type="ARBA" id="ARBA00007074"/>
    </source>
</evidence>
<evidence type="ECO:0000259" key="5">
    <source>
        <dbReference type="PROSITE" id="PS51935"/>
    </source>
</evidence>
<dbReference type="PATRIC" id="fig|1641875.4.peg.4523"/>
<evidence type="ECO:0000256" key="2">
    <source>
        <dbReference type="ARBA" id="ARBA00022670"/>
    </source>
</evidence>
<dbReference type="Pfam" id="PF00877">
    <property type="entry name" value="NLPC_P60"/>
    <property type="match status" value="1"/>
</dbReference>
<gene>
    <name evidence="6" type="ORF">XM53_10510</name>
</gene>
<dbReference type="InterPro" id="IPR041382">
    <property type="entry name" value="SH3_16"/>
</dbReference>
<dbReference type="Pfam" id="PF18348">
    <property type="entry name" value="SH3_16"/>
    <property type="match status" value="1"/>
</dbReference>
<keyword evidence="7" id="KW-1185">Reference proteome</keyword>
<keyword evidence="4" id="KW-0788">Thiol protease</keyword>
<dbReference type="PANTHER" id="PTHR47359">
    <property type="entry name" value="PEPTIDOGLYCAN DL-ENDOPEPTIDASE CWLO"/>
    <property type="match status" value="1"/>
</dbReference>
<dbReference type="InterPro" id="IPR038765">
    <property type="entry name" value="Papain-like_cys_pep_sf"/>
</dbReference>
<dbReference type="EMBL" id="LAXJ01000009">
    <property type="protein sequence ID" value="KRS12519.1"/>
    <property type="molecule type" value="Genomic_DNA"/>
</dbReference>
<dbReference type="Proteomes" id="UP000051295">
    <property type="component" value="Unassembled WGS sequence"/>
</dbReference>
<protein>
    <submittedName>
        <fullName evidence="6">NLP/P60 hydrolase</fullName>
    </submittedName>
</protein>
<accession>A0A0T5NUC0</accession>
<name>A0A0T5NUC0_9RHOB</name>
<dbReference type="Gene3D" id="3.90.1720.10">
    <property type="entry name" value="endopeptidase domain like (from Nostoc punctiforme)"/>
    <property type="match status" value="1"/>
</dbReference>
<dbReference type="AlphaFoldDB" id="A0A0T5NUC0"/>
<organism evidence="6 7">
    <name type="scientific">Roseovarius atlanticus</name>
    <dbReference type="NCBI Taxonomy" id="1641875"/>
    <lineage>
        <taxon>Bacteria</taxon>
        <taxon>Pseudomonadati</taxon>
        <taxon>Pseudomonadota</taxon>
        <taxon>Alphaproteobacteria</taxon>
        <taxon>Rhodobacterales</taxon>
        <taxon>Roseobacteraceae</taxon>
        <taxon>Roseovarius</taxon>
    </lineage>
</organism>
<dbReference type="STRING" id="1641875.XM53_10510"/>
<evidence type="ECO:0000313" key="6">
    <source>
        <dbReference type="EMBL" id="KRS12519.1"/>
    </source>
</evidence>
<dbReference type="GO" id="GO:0008234">
    <property type="term" value="F:cysteine-type peptidase activity"/>
    <property type="evidence" value="ECO:0007669"/>
    <property type="project" value="UniProtKB-KW"/>
</dbReference>
<evidence type="ECO:0000256" key="3">
    <source>
        <dbReference type="ARBA" id="ARBA00022801"/>
    </source>
</evidence>
<dbReference type="InterPro" id="IPR000064">
    <property type="entry name" value="NLP_P60_dom"/>
</dbReference>
<dbReference type="OrthoDB" id="9813368at2"/>
<comment type="caution">
    <text evidence="6">The sequence shown here is derived from an EMBL/GenBank/DDBJ whole genome shotgun (WGS) entry which is preliminary data.</text>
</comment>
<evidence type="ECO:0000313" key="7">
    <source>
        <dbReference type="Proteomes" id="UP000051295"/>
    </source>
</evidence>
<dbReference type="GO" id="GO:0006508">
    <property type="term" value="P:proteolysis"/>
    <property type="evidence" value="ECO:0007669"/>
    <property type="project" value="UniProtKB-KW"/>
</dbReference>
<keyword evidence="2" id="KW-0645">Protease</keyword>
<reference evidence="6 7" key="1">
    <citation type="submission" date="2015-04" db="EMBL/GenBank/DDBJ databases">
        <title>The draft genome sequence of Roseovarius sp.R12b.</title>
        <authorList>
            <person name="Li G."/>
            <person name="Lai Q."/>
            <person name="Shao Z."/>
            <person name="Yan P."/>
        </authorList>
    </citation>
    <scope>NUCLEOTIDE SEQUENCE [LARGE SCALE GENOMIC DNA]</scope>
    <source>
        <strain evidence="6 7">R12B</strain>
    </source>
</reference>
<sequence length="284" mass="30689">MTDRRRLHSNGRVADAGLLGQVEAELFVEGDDRQVIVPVTPILSEPEGKRERELVFGEGVRLLEEKDGWVFGYALRDGYAGYFSAGDLAMPKGPPNHIVQARMTHALGAPDFKAQTEHLMLSLGAWVSVTGTEGRWAEILAPEGRMYVPAVHLRVASAVEDDPVRVAERLIGTPYVWGGNSALGIDCSGLVQVGCLASGLACPGDSDMQEAELGEALPEDAPLRRGDLLFWKGHVAWVVDPETLLHANAHHMAVAYEPMADAIARIEAQGDGPVTARKRLETKA</sequence>
<comment type="similarity">
    <text evidence="1">Belongs to the peptidase C40 family.</text>
</comment>
<dbReference type="InterPro" id="IPR051794">
    <property type="entry name" value="PG_Endopeptidase_C40"/>
</dbReference>
<proteinExistence type="inferred from homology"/>
<dbReference type="PANTHER" id="PTHR47359:SF3">
    <property type="entry name" value="NLP_P60 DOMAIN-CONTAINING PROTEIN-RELATED"/>
    <property type="match status" value="1"/>
</dbReference>
<dbReference type="PROSITE" id="PS51935">
    <property type="entry name" value="NLPC_P60"/>
    <property type="match status" value="1"/>
</dbReference>
<evidence type="ECO:0000256" key="4">
    <source>
        <dbReference type="ARBA" id="ARBA00022807"/>
    </source>
</evidence>
<dbReference type="SUPFAM" id="SSF54001">
    <property type="entry name" value="Cysteine proteinases"/>
    <property type="match status" value="1"/>
</dbReference>
<dbReference type="RefSeq" id="WP_057793063.1">
    <property type="nucleotide sequence ID" value="NZ_LAXJ01000009.1"/>
</dbReference>